<gene>
    <name evidence="8" type="ORF">SAMN05660835_00367</name>
</gene>
<dbReference type="InterPro" id="IPR036188">
    <property type="entry name" value="FAD/NAD-bd_sf"/>
</dbReference>
<dbReference type="InterPro" id="IPR039651">
    <property type="entry name" value="FixC-like"/>
</dbReference>
<dbReference type="SUPFAM" id="SSF51905">
    <property type="entry name" value="FAD/NAD(P)-binding domain"/>
    <property type="match status" value="1"/>
</dbReference>
<feature type="domain" description="FAD-binding" evidence="6">
    <location>
        <begin position="6"/>
        <end position="177"/>
    </location>
</feature>
<evidence type="ECO:0000256" key="2">
    <source>
        <dbReference type="ARBA" id="ARBA00006796"/>
    </source>
</evidence>
<dbReference type="PRINTS" id="PR00420">
    <property type="entry name" value="RNGMNOXGNASE"/>
</dbReference>
<name>A0A1G6J2H3_9BACT</name>
<evidence type="ECO:0000256" key="4">
    <source>
        <dbReference type="ARBA" id="ARBA00022827"/>
    </source>
</evidence>
<keyword evidence="5" id="KW-0560">Oxidoreductase</keyword>
<dbReference type="Pfam" id="PF26311">
    <property type="entry name" value="ETF-QO_FixC_C"/>
    <property type="match status" value="1"/>
</dbReference>
<evidence type="ECO:0000313" key="8">
    <source>
        <dbReference type="EMBL" id="SDC13052.1"/>
    </source>
</evidence>
<dbReference type="GO" id="GO:0016491">
    <property type="term" value="F:oxidoreductase activity"/>
    <property type="evidence" value="ECO:0007669"/>
    <property type="project" value="UniProtKB-KW"/>
</dbReference>
<evidence type="ECO:0000256" key="3">
    <source>
        <dbReference type="ARBA" id="ARBA00022630"/>
    </source>
</evidence>
<dbReference type="EMBL" id="FMYU01000002">
    <property type="protein sequence ID" value="SDC13052.1"/>
    <property type="molecule type" value="Genomic_DNA"/>
</dbReference>
<accession>A0A1G6J2H3</accession>
<dbReference type="PANTHER" id="PTHR43624:SF2">
    <property type="entry name" value="ELECTRON TRANSFER FLAVOPROTEIN-QUINONE OXIDOREDUCTASE YDIS-RELATED"/>
    <property type="match status" value="1"/>
</dbReference>
<evidence type="ECO:0000256" key="1">
    <source>
        <dbReference type="ARBA" id="ARBA00001974"/>
    </source>
</evidence>
<comment type="cofactor">
    <cofactor evidence="1">
        <name>FAD</name>
        <dbReference type="ChEBI" id="CHEBI:57692"/>
    </cofactor>
</comment>
<feature type="domain" description="FixC-like C-terminal" evidence="7">
    <location>
        <begin position="368"/>
        <end position="431"/>
    </location>
</feature>
<reference evidence="9" key="1">
    <citation type="submission" date="2016-10" db="EMBL/GenBank/DDBJ databases">
        <authorList>
            <person name="Varghese N."/>
            <person name="Submissions S."/>
        </authorList>
    </citation>
    <scope>NUCLEOTIDE SEQUENCE [LARGE SCALE GENOMIC DNA]</scope>
    <source>
        <strain evidence="9">DSM 8415</strain>
    </source>
</reference>
<comment type="similarity">
    <text evidence="2">Belongs to the ETF-QO/FixC family.</text>
</comment>
<dbReference type="Gene3D" id="3.50.50.60">
    <property type="entry name" value="FAD/NAD(P)-binding domain"/>
    <property type="match status" value="1"/>
</dbReference>
<evidence type="ECO:0000256" key="5">
    <source>
        <dbReference type="ARBA" id="ARBA00023002"/>
    </source>
</evidence>
<keyword evidence="3" id="KW-0285">Flavoprotein</keyword>
<dbReference type="GO" id="GO:0071949">
    <property type="term" value="F:FAD binding"/>
    <property type="evidence" value="ECO:0007669"/>
    <property type="project" value="InterPro"/>
</dbReference>
<keyword evidence="9" id="KW-1185">Reference proteome</keyword>
<sequence>MRKKDFDVVIVGAGPAGLAAGYVLAKAKVNVAIIERGTFPGSKNVMGGIFYRKALDDLMPDFYKEAPLERHIIEQKLWLISEDSVFSTGIRSEKFNKEPYNCFSVFRAKFDKWFAQKVQEAGALIINETVVKDPIVENGKVVGVRTDRPDGDLYCDCVIAADGVNSFLAKSLGLREKITPNKVAIAVKEIIGLPENVINDRFGVSNDSEGVTIEITGPYFEGMESMGFIYTNKNSVSIGVGTIIEDIIEHKVNPNDLLEKFKTHPAIAPLIAGGETKEYLAHMIPEGGYYAVPKLYTDGFMVTGDAAMLVNSVHREGSNLAIESGKLAARTYLEAREKGDFSAKSLSAYQTKMEESFVLKDLKMYRNLPHLLEEKRYLLTKYPQLIIDSMYNIYNVDGVSKPDKIKAIKERLKKDFGYWNLAKDMFTLWRKLG</sequence>
<evidence type="ECO:0000259" key="7">
    <source>
        <dbReference type="Pfam" id="PF26311"/>
    </source>
</evidence>
<dbReference type="SUPFAM" id="SSF54373">
    <property type="entry name" value="FAD-linked reductases, C-terminal domain"/>
    <property type="match status" value="1"/>
</dbReference>
<keyword evidence="4" id="KW-0274">FAD</keyword>
<evidence type="ECO:0000313" key="9">
    <source>
        <dbReference type="Proteomes" id="UP000199411"/>
    </source>
</evidence>
<dbReference type="Proteomes" id="UP000199411">
    <property type="component" value="Unassembled WGS sequence"/>
</dbReference>
<dbReference type="Pfam" id="PF01494">
    <property type="entry name" value="FAD_binding_3"/>
    <property type="match status" value="1"/>
</dbReference>
<dbReference type="RefSeq" id="WP_092127777.1">
    <property type="nucleotide sequence ID" value="NZ_FMYU01000002.1"/>
</dbReference>
<dbReference type="PANTHER" id="PTHR43624">
    <property type="entry name" value="ELECTRON TRANSFER FLAVOPROTEIN-QUINONE OXIDOREDUCTASE YDIS-RELATED"/>
    <property type="match status" value="1"/>
</dbReference>
<dbReference type="InterPro" id="IPR059103">
    <property type="entry name" value="FixC-like_C"/>
</dbReference>
<dbReference type="OrthoDB" id="9799983at2"/>
<organism evidence="8 9">
    <name type="scientific">Desulfurella multipotens</name>
    <dbReference type="NCBI Taxonomy" id="79269"/>
    <lineage>
        <taxon>Bacteria</taxon>
        <taxon>Pseudomonadati</taxon>
        <taxon>Campylobacterota</taxon>
        <taxon>Desulfurellia</taxon>
        <taxon>Desulfurellales</taxon>
        <taxon>Desulfurellaceae</taxon>
        <taxon>Desulfurella</taxon>
    </lineage>
</organism>
<dbReference type="InterPro" id="IPR002938">
    <property type="entry name" value="FAD-bd"/>
</dbReference>
<dbReference type="AlphaFoldDB" id="A0A1G6J2H3"/>
<proteinExistence type="inferred from homology"/>
<evidence type="ECO:0000259" key="6">
    <source>
        <dbReference type="Pfam" id="PF01494"/>
    </source>
</evidence>
<protein>
    <submittedName>
        <fullName evidence="8">Electron transfer flavoprotein-quinone oxidoreductase</fullName>
    </submittedName>
</protein>